<dbReference type="Proteomes" id="UP000034085">
    <property type="component" value="Chromosome"/>
</dbReference>
<organism evidence="1 2">
    <name type="scientific">Citrobacter amalonaticus Y19</name>
    <dbReference type="NCBI Taxonomy" id="1261127"/>
    <lineage>
        <taxon>Bacteria</taxon>
        <taxon>Pseudomonadati</taxon>
        <taxon>Pseudomonadota</taxon>
        <taxon>Gammaproteobacteria</taxon>
        <taxon>Enterobacterales</taxon>
        <taxon>Enterobacteriaceae</taxon>
        <taxon>Citrobacter</taxon>
    </lineage>
</organism>
<dbReference type="SUPFAM" id="SSF49464">
    <property type="entry name" value="Carboxypeptidase regulatory domain-like"/>
    <property type="match status" value="1"/>
</dbReference>
<dbReference type="EMBL" id="CP011132">
    <property type="protein sequence ID" value="AKE62045.1"/>
    <property type="molecule type" value="Genomic_DNA"/>
</dbReference>
<gene>
    <name evidence="1" type="ORF">F384_25160</name>
</gene>
<evidence type="ECO:0008006" key="3">
    <source>
        <dbReference type="Google" id="ProtNLM"/>
    </source>
</evidence>
<evidence type="ECO:0000313" key="1">
    <source>
        <dbReference type="EMBL" id="AKE62045.1"/>
    </source>
</evidence>
<dbReference type="OrthoDB" id="6629607at2"/>
<protein>
    <recommendedName>
        <fullName evidence="3">Carboxypeptidase regulatory-like domain-containing protein</fullName>
    </recommendedName>
</protein>
<dbReference type="AlphaFoldDB" id="A0A0F6RII0"/>
<evidence type="ECO:0000313" key="2">
    <source>
        <dbReference type="Proteomes" id="UP000034085"/>
    </source>
</evidence>
<accession>A0A0F6RII0</accession>
<dbReference type="KEGG" id="cama:F384_25160"/>
<proteinExistence type="predicted"/>
<dbReference type="HOGENOM" id="CLU_148556_0_0_6"/>
<name>A0A0F6RII0_CITAM</name>
<reference evidence="1 2" key="1">
    <citation type="journal article" date="2013" name="Appl. Microbiol. Biotechnol.">
        <title>Glycerol assimilation and production of 1,3-propanediol by Citrobacter amalonaticus Y19.</title>
        <authorList>
            <person name="Ainala S.K."/>
            <person name="Ashok S."/>
            <person name="Ko Y."/>
            <person name="Park S."/>
        </authorList>
    </citation>
    <scope>NUCLEOTIDE SEQUENCE [LARGE SCALE GENOMIC DNA]</scope>
    <source>
        <strain evidence="1 2">Y19</strain>
    </source>
</reference>
<sequence>MKAGMMAGVITIALLQSGCVVHHQIQPEVAGRLVGSTGKPVQDAQLTLVSSGKSAQTHSDSDGRFTFPAAYKWTFFVPIGPVDWYFRSALHVSANGKDYETDLGGAFGGPYALEGRKFNVTCTLPDKTGEVSCL</sequence>
<dbReference type="PATRIC" id="fig|1261127.3.peg.5214"/>
<dbReference type="InterPro" id="IPR008969">
    <property type="entry name" value="CarboxyPept-like_regulatory"/>
</dbReference>